<feature type="domain" description="CCDC22 N-terminal" evidence="4">
    <location>
        <begin position="4"/>
        <end position="57"/>
    </location>
</feature>
<sequence length="554" mass="62491">MTIKLGAGAASRHRACAKLASKLLDLGFDGEMGYNQLLYPTPDSRRELLSWLVDRLPRTEEEEQTLASSALDAAATYWQRAASAVAGWRAQAWRLSSCRVPFDKKSWQTWPAEQNEYATQRVPKNCEPTPTLLELAALAQSAMVTPVVGLLEEDEVGENTSKNDARGRTVLGENAADLEFTSDASLRDILAAMDQAKGGDSIHTNTSALGRLAHAAMFTDTIQSQTIEKKETDEDATIKKESIAARLTRELEELQLEFASERNIALELETERETLERTTKPELETKVKALHEQGTKLEQQYTVHRRTLELLPEAAANVTKLQELCLAAEGKLAELEAEWETHRGPLVTEIESKSSEKAKRKQRARAMVDDMKRRRADVRQMLLDLAEKDDRSARLEAEYKKMPKNVNRALYTYRILDIIGSIAKQKKEIHKIIDDIRRVQKQNNKISDTLRRTEAVADERVYQEANAQKQDPAMVQSYRYLSDLRHLFETIVTTISNTGARDREARDHHTKAKQLQSRLDANNLKRVLDDLHQVKTENDTLIARLKGASAPGGK</sequence>
<name>A0A7S3K6Z1_9STRA</name>
<dbReference type="GO" id="GO:0097602">
    <property type="term" value="F:cullin family protein binding"/>
    <property type="evidence" value="ECO:0007669"/>
    <property type="project" value="TreeGrafter"/>
</dbReference>
<dbReference type="PANTHER" id="PTHR15668">
    <property type="entry name" value="JM1 PROTEIN"/>
    <property type="match status" value="1"/>
</dbReference>
<organism evidence="5">
    <name type="scientific">Aureoumbra lagunensis</name>
    <dbReference type="NCBI Taxonomy" id="44058"/>
    <lineage>
        <taxon>Eukaryota</taxon>
        <taxon>Sar</taxon>
        <taxon>Stramenopiles</taxon>
        <taxon>Ochrophyta</taxon>
        <taxon>Pelagophyceae</taxon>
        <taxon>Pelagomonadales</taxon>
        <taxon>Aureoumbra</taxon>
    </lineage>
</organism>
<evidence type="ECO:0008006" key="6">
    <source>
        <dbReference type="Google" id="ProtNLM"/>
    </source>
</evidence>
<reference evidence="5" key="1">
    <citation type="submission" date="2021-01" db="EMBL/GenBank/DDBJ databases">
        <authorList>
            <person name="Corre E."/>
            <person name="Pelletier E."/>
            <person name="Niang G."/>
            <person name="Scheremetjew M."/>
            <person name="Finn R."/>
            <person name="Kale V."/>
            <person name="Holt S."/>
            <person name="Cochrane G."/>
            <person name="Meng A."/>
            <person name="Brown T."/>
            <person name="Cohen L."/>
        </authorList>
    </citation>
    <scope>NUCLEOTIDE SEQUENCE</scope>
    <source>
        <strain evidence="5">CCMP1510</strain>
    </source>
</reference>
<evidence type="ECO:0000313" key="5">
    <source>
        <dbReference type="EMBL" id="CAE0374249.1"/>
    </source>
</evidence>
<evidence type="ECO:0000256" key="2">
    <source>
        <dbReference type="SAM" id="Coils"/>
    </source>
</evidence>
<evidence type="ECO:0000259" key="3">
    <source>
        <dbReference type="Pfam" id="PF05667"/>
    </source>
</evidence>
<dbReference type="InterPro" id="IPR048349">
    <property type="entry name" value="CCDC22_N"/>
</dbReference>
<accession>A0A7S3K6Z1</accession>
<dbReference type="Pfam" id="PF21674">
    <property type="entry name" value="CCDC22_N"/>
    <property type="match status" value="1"/>
</dbReference>
<dbReference type="InterPro" id="IPR008530">
    <property type="entry name" value="CCDC22"/>
</dbReference>
<dbReference type="InterPro" id="IPR048348">
    <property type="entry name" value="CCDC22_CC"/>
</dbReference>
<gene>
    <name evidence="5" type="ORF">ALAG00032_LOCUS15052</name>
</gene>
<evidence type="ECO:0000256" key="1">
    <source>
        <dbReference type="ARBA" id="ARBA00006438"/>
    </source>
</evidence>
<feature type="domain" description="CCDC22 coiled-coil" evidence="3">
    <location>
        <begin position="177"/>
        <end position="516"/>
    </location>
</feature>
<protein>
    <recommendedName>
        <fullName evidence="6">Coiled-coil domain-containing protein 22 homolog</fullName>
    </recommendedName>
</protein>
<proteinExistence type="inferred from homology"/>
<keyword evidence="2" id="KW-0175">Coiled coil</keyword>
<feature type="coiled-coil region" evidence="2">
    <location>
        <begin position="237"/>
        <end position="271"/>
    </location>
</feature>
<evidence type="ECO:0000259" key="4">
    <source>
        <dbReference type="Pfam" id="PF21674"/>
    </source>
</evidence>
<feature type="coiled-coil region" evidence="2">
    <location>
        <begin position="318"/>
        <end position="398"/>
    </location>
</feature>
<dbReference type="EMBL" id="HBIJ01022957">
    <property type="protein sequence ID" value="CAE0374249.1"/>
    <property type="molecule type" value="Transcribed_RNA"/>
</dbReference>
<comment type="similarity">
    <text evidence="1">Belongs to the CCDC22 family.</text>
</comment>
<dbReference type="Pfam" id="PF05667">
    <property type="entry name" value="CCDC22_CC"/>
    <property type="match status" value="1"/>
</dbReference>
<dbReference type="AlphaFoldDB" id="A0A7S3K6Z1"/>
<dbReference type="GO" id="GO:2000060">
    <property type="term" value="P:positive regulation of ubiquitin-dependent protein catabolic process"/>
    <property type="evidence" value="ECO:0007669"/>
    <property type="project" value="TreeGrafter"/>
</dbReference>
<dbReference type="PANTHER" id="PTHR15668:SF4">
    <property type="entry name" value="COILED-COIL DOMAIN-CONTAINING PROTEIN 22"/>
    <property type="match status" value="1"/>
</dbReference>